<evidence type="ECO:0000259" key="1">
    <source>
        <dbReference type="PROSITE" id="PS50004"/>
    </source>
</evidence>
<dbReference type="Pfam" id="PF00168">
    <property type="entry name" value="C2"/>
    <property type="match status" value="1"/>
</dbReference>
<feature type="domain" description="C2" evidence="1">
    <location>
        <begin position="48"/>
        <end position="172"/>
    </location>
</feature>
<dbReference type="AlphaFoldDB" id="A0A5J4VNX7"/>
<evidence type="ECO:0000313" key="2">
    <source>
        <dbReference type="EMBL" id="KAA6383993.1"/>
    </source>
</evidence>
<dbReference type="Proteomes" id="UP000324800">
    <property type="component" value="Unassembled WGS sequence"/>
</dbReference>
<evidence type="ECO:0000313" key="3">
    <source>
        <dbReference type="Proteomes" id="UP000324800"/>
    </source>
</evidence>
<dbReference type="InterPro" id="IPR035892">
    <property type="entry name" value="C2_domain_sf"/>
</dbReference>
<dbReference type="Gene3D" id="2.60.40.150">
    <property type="entry name" value="C2 domain"/>
    <property type="match status" value="1"/>
</dbReference>
<dbReference type="EMBL" id="SNRW01005973">
    <property type="protein sequence ID" value="KAA6383993.1"/>
    <property type="molecule type" value="Genomic_DNA"/>
</dbReference>
<reference evidence="2 3" key="1">
    <citation type="submission" date="2019-03" db="EMBL/GenBank/DDBJ databases">
        <title>Single cell metagenomics reveals metabolic interactions within the superorganism composed of flagellate Streblomastix strix and complex community of Bacteroidetes bacteria on its surface.</title>
        <authorList>
            <person name="Treitli S.C."/>
            <person name="Kolisko M."/>
            <person name="Husnik F."/>
            <person name="Keeling P."/>
            <person name="Hampl V."/>
        </authorList>
    </citation>
    <scope>NUCLEOTIDE SEQUENCE [LARGE SCALE GENOMIC DNA]</scope>
    <source>
        <strain evidence="2">ST1C</strain>
    </source>
</reference>
<dbReference type="SUPFAM" id="SSF49562">
    <property type="entry name" value="C2 domain (Calcium/lipid-binding domain, CaLB)"/>
    <property type="match status" value="1"/>
</dbReference>
<accession>A0A5J4VNX7</accession>
<organism evidence="2 3">
    <name type="scientific">Streblomastix strix</name>
    <dbReference type="NCBI Taxonomy" id="222440"/>
    <lineage>
        <taxon>Eukaryota</taxon>
        <taxon>Metamonada</taxon>
        <taxon>Preaxostyla</taxon>
        <taxon>Oxymonadida</taxon>
        <taxon>Streblomastigidae</taxon>
        <taxon>Streblomastix</taxon>
    </lineage>
</organism>
<dbReference type="InterPro" id="IPR000008">
    <property type="entry name" value="C2_dom"/>
</dbReference>
<sequence length="261" mass="29204">MTKFCFGQGFLELSGDSLDSGKNVSYHNSEISEKIKRTSYQSIKSVSVSDGSQFNSYSDNSQFKRGIVRFSNISVEDLPKKDSQVSINPSVLIRIGDEEKSTSIANNSTSFDYQNENIDLLFDPSLMQKDEKAIIEVWDCGNDGKGEIIGMAYVDIIPPPVLQAKLEVNLTPKINEAEQQSMRSNASQRTNKYIGKVKLGMTFIQDNDQQSITEQEIQTYQSVESHTSQKNIQGNPTKEACKAKEVMAIYQVLRVMIVNTV</sequence>
<comment type="caution">
    <text evidence="2">The sequence shown here is derived from an EMBL/GenBank/DDBJ whole genome shotgun (WGS) entry which is preliminary data.</text>
</comment>
<dbReference type="PROSITE" id="PS50004">
    <property type="entry name" value="C2"/>
    <property type="match status" value="1"/>
</dbReference>
<gene>
    <name evidence="2" type="ORF">EZS28_020481</name>
</gene>
<name>A0A5J4VNX7_9EUKA</name>
<proteinExistence type="predicted"/>
<dbReference type="CDD" id="cd00030">
    <property type="entry name" value="C2"/>
    <property type="match status" value="1"/>
</dbReference>
<protein>
    <recommendedName>
        <fullName evidence="1">C2 domain-containing protein</fullName>
    </recommendedName>
</protein>